<accession>A0ABQ9HZ18</accession>
<sequence length="150" mass="17317">MHYIDEMMIPYKGSKAHLRWQYTDKQLSTYGYGSYDQKVDDIKKVSVVKWYDNRAVVLASSYVSSNPVTMIKRYIKTEKGRKVPSNLTLKQFRVRVADGLQLHGKPKKGRPSSEELGVEQRKKIRKLVTARPGEDIRNNVVGHFPVFTSK</sequence>
<evidence type="ECO:0000313" key="2">
    <source>
        <dbReference type="Proteomes" id="UP001159363"/>
    </source>
</evidence>
<name>A0ABQ9HZ18_9NEOP</name>
<evidence type="ECO:0000313" key="1">
    <source>
        <dbReference type="EMBL" id="KAJ8889640.1"/>
    </source>
</evidence>
<proteinExistence type="predicted"/>
<organism evidence="1 2">
    <name type="scientific">Dryococelus australis</name>
    <dbReference type="NCBI Taxonomy" id="614101"/>
    <lineage>
        <taxon>Eukaryota</taxon>
        <taxon>Metazoa</taxon>
        <taxon>Ecdysozoa</taxon>
        <taxon>Arthropoda</taxon>
        <taxon>Hexapoda</taxon>
        <taxon>Insecta</taxon>
        <taxon>Pterygota</taxon>
        <taxon>Neoptera</taxon>
        <taxon>Polyneoptera</taxon>
        <taxon>Phasmatodea</taxon>
        <taxon>Verophasmatodea</taxon>
        <taxon>Anareolatae</taxon>
        <taxon>Phasmatidae</taxon>
        <taxon>Eurycanthinae</taxon>
        <taxon>Dryococelus</taxon>
    </lineage>
</organism>
<feature type="non-terminal residue" evidence="1">
    <location>
        <position position="150"/>
    </location>
</feature>
<dbReference type="PANTHER" id="PTHR47272">
    <property type="entry name" value="DDE_TNP_1_7 DOMAIN-CONTAINING PROTEIN"/>
    <property type="match status" value="1"/>
</dbReference>
<dbReference type="Proteomes" id="UP001159363">
    <property type="component" value="Chromosome 3"/>
</dbReference>
<evidence type="ECO:0008006" key="3">
    <source>
        <dbReference type="Google" id="ProtNLM"/>
    </source>
</evidence>
<dbReference type="EMBL" id="JARBHB010000003">
    <property type="protein sequence ID" value="KAJ8889640.1"/>
    <property type="molecule type" value="Genomic_DNA"/>
</dbReference>
<keyword evidence="2" id="KW-1185">Reference proteome</keyword>
<protein>
    <recommendedName>
        <fullName evidence="3">Transposase</fullName>
    </recommendedName>
</protein>
<comment type="caution">
    <text evidence="1">The sequence shown here is derived from an EMBL/GenBank/DDBJ whole genome shotgun (WGS) entry which is preliminary data.</text>
</comment>
<reference evidence="1 2" key="1">
    <citation type="submission" date="2023-02" db="EMBL/GenBank/DDBJ databases">
        <title>LHISI_Scaffold_Assembly.</title>
        <authorList>
            <person name="Stuart O.P."/>
            <person name="Cleave R."/>
            <person name="Magrath M.J.L."/>
            <person name="Mikheyev A.S."/>
        </authorList>
    </citation>
    <scope>NUCLEOTIDE SEQUENCE [LARGE SCALE GENOMIC DNA]</scope>
    <source>
        <strain evidence="1">Daus_M_001</strain>
        <tissue evidence="1">Leg muscle</tissue>
    </source>
</reference>
<gene>
    <name evidence="1" type="ORF">PR048_009140</name>
</gene>